<evidence type="ECO:0000256" key="9">
    <source>
        <dbReference type="ARBA" id="ARBA00023136"/>
    </source>
</evidence>
<dbReference type="EMBL" id="VYDO01000121">
    <property type="protein sequence ID" value="MYG38086.1"/>
    <property type="molecule type" value="Genomic_DNA"/>
</dbReference>
<comment type="pathway">
    <text evidence="11">Porphyrin-containing compound metabolism.</text>
</comment>
<keyword evidence="6" id="KW-0560">Oxidoreductase</keyword>
<feature type="transmembrane region" description="Helical" evidence="12">
    <location>
        <begin position="245"/>
        <end position="268"/>
    </location>
</feature>
<evidence type="ECO:0000256" key="5">
    <source>
        <dbReference type="ARBA" id="ARBA00022989"/>
    </source>
</evidence>
<feature type="transmembrane region" description="Helical" evidence="12">
    <location>
        <begin position="132"/>
        <end position="154"/>
    </location>
</feature>
<comment type="subcellular location">
    <subcellularLocation>
        <location evidence="1">Membrane</location>
        <topology evidence="1">Multi-pass membrane protein</topology>
    </subcellularLocation>
</comment>
<dbReference type="GO" id="GO:0016491">
    <property type="term" value="F:oxidoreductase activity"/>
    <property type="evidence" value="ECO:0007669"/>
    <property type="project" value="UniProtKB-KW"/>
</dbReference>
<comment type="caution">
    <text evidence="13">The sequence shown here is derived from an EMBL/GenBank/DDBJ whole genome shotgun (WGS) entry which is preliminary data.</text>
</comment>
<feature type="transmembrane region" description="Helical" evidence="12">
    <location>
        <begin position="217"/>
        <end position="239"/>
    </location>
</feature>
<dbReference type="GO" id="GO:0006784">
    <property type="term" value="P:heme A biosynthetic process"/>
    <property type="evidence" value="ECO:0007669"/>
    <property type="project" value="InterPro"/>
</dbReference>
<keyword evidence="8" id="KW-0350">Heme biosynthesis</keyword>
<keyword evidence="10" id="KW-1015">Disulfide bond</keyword>
<feature type="transmembrane region" description="Helical" evidence="12">
    <location>
        <begin position="280"/>
        <end position="299"/>
    </location>
</feature>
<evidence type="ECO:0000256" key="7">
    <source>
        <dbReference type="ARBA" id="ARBA00023004"/>
    </source>
</evidence>
<evidence type="ECO:0000256" key="1">
    <source>
        <dbReference type="ARBA" id="ARBA00004141"/>
    </source>
</evidence>
<feature type="transmembrane region" description="Helical" evidence="12">
    <location>
        <begin position="174"/>
        <end position="196"/>
    </location>
</feature>
<dbReference type="PANTHER" id="PTHR35457">
    <property type="entry name" value="HEME A SYNTHASE"/>
    <property type="match status" value="1"/>
</dbReference>
<sequence>MSSSAGLAAPPLHRSPLLLLSTHLVVALVALVTVGGATRVMEAGLACPDWPLCYGSVLPTAEMTVRVFLEWFHRLDAALVGLGLVVLAALSWGQRQCLPPAVPVLASAAMVLVAVQVALGALTVTRLLRFDIVTAHLATGLLLVALLSLLQQRLRLALEPLPPGVDGTLTAPWRWWPALAALLVYLQCVLGGLLASQWATGRCLHLLQGCHWLTAHRLLAGAALLAVVALPLKAAAAAWPRPARHLAFAAGLLVLLQAGLGVLTLHLHLSQPLVTIAHQLGAALLVSVLTILAVLLHPLPSSP</sequence>
<evidence type="ECO:0000256" key="12">
    <source>
        <dbReference type="SAM" id="Phobius"/>
    </source>
</evidence>
<evidence type="ECO:0000256" key="3">
    <source>
        <dbReference type="ARBA" id="ARBA00022692"/>
    </source>
</evidence>
<evidence type="ECO:0000313" key="13">
    <source>
        <dbReference type="EMBL" id="MYG38086.1"/>
    </source>
</evidence>
<evidence type="ECO:0000256" key="10">
    <source>
        <dbReference type="ARBA" id="ARBA00023157"/>
    </source>
</evidence>
<keyword evidence="5 12" id="KW-1133">Transmembrane helix</keyword>
<evidence type="ECO:0000256" key="4">
    <source>
        <dbReference type="ARBA" id="ARBA00022723"/>
    </source>
</evidence>
<evidence type="ECO:0000256" key="11">
    <source>
        <dbReference type="ARBA" id="ARBA00023444"/>
    </source>
</evidence>
<evidence type="ECO:0000256" key="6">
    <source>
        <dbReference type="ARBA" id="ARBA00023002"/>
    </source>
</evidence>
<keyword evidence="2" id="KW-1003">Cell membrane</keyword>
<keyword evidence="7" id="KW-0408">Iron</keyword>
<keyword evidence="4" id="KW-0479">Metal-binding</keyword>
<evidence type="ECO:0000256" key="8">
    <source>
        <dbReference type="ARBA" id="ARBA00023133"/>
    </source>
</evidence>
<dbReference type="Pfam" id="PF02628">
    <property type="entry name" value="COX15-CtaA"/>
    <property type="match status" value="1"/>
</dbReference>
<feature type="transmembrane region" description="Helical" evidence="12">
    <location>
        <begin position="104"/>
        <end position="125"/>
    </location>
</feature>
<dbReference type="PANTHER" id="PTHR35457:SF1">
    <property type="entry name" value="HEME A SYNTHASE"/>
    <property type="match status" value="1"/>
</dbReference>
<reference evidence="13" key="1">
    <citation type="submission" date="2019-09" db="EMBL/GenBank/DDBJ databases">
        <title>Characterisation of the sponge microbiome using genome-centric metagenomics.</title>
        <authorList>
            <person name="Engelberts J.P."/>
            <person name="Robbins S.J."/>
            <person name="De Goeij J.M."/>
            <person name="Aranda M."/>
            <person name="Bell S.C."/>
            <person name="Webster N.S."/>
        </authorList>
    </citation>
    <scope>NUCLEOTIDE SEQUENCE</scope>
    <source>
        <strain evidence="13">SB0676_bin_10</strain>
    </source>
</reference>
<dbReference type="GO" id="GO:0046872">
    <property type="term" value="F:metal ion binding"/>
    <property type="evidence" value="ECO:0007669"/>
    <property type="project" value="UniProtKB-KW"/>
</dbReference>
<proteinExistence type="predicted"/>
<keyword evidence="3 12" id="KW-0812">Transmembrane</keyword>
<feature type="transmembrane region" description="Helical" evidence="12">
    <location>
        <begin position="75"/>
        <end position="92"/>
    </location>
</feature>
<evidence type="ECO:0000256" key="2">
    <source>
        <dbReference type="ARBA" id="ARBA00022475"/>
    </source>
</evidence>
<protein>
    <submittedName>
        <fullName evidence="13">Heme A synthase</fullName>
    </submittedName>
</protein>
<dbReference type="GO" id="GO:0016020">
    <property type="term" value="C:membrane"/>
    <property type="evidence" value="ECO:0007669"/>
    <property type="project" value="UniProtKB-SubCell"/>
</dbReference>
<accession>A0A6B1F8I6</accession>
<dbReference type="AlphaFoldDB" id="A0A6B1F8I6"/>
<feature type="transmembrane region" description="Helical" evidence="12">
    <location>
        <begin position="17"/>
        <end position="37"/>
    </location>
</feature>
<organism evidence="13">
    <name type="scientific">Synechococcus sp. SB0676_bin_10</name>
    <dbReference type="NCBI Taxonomy" id="2604869"/>
    <lineage>
        <taxon>Bacteria</taxon>
        <taxon>Bacillati</taxon>
        <taxon>Cyanobacteriota</taxon>
        <taxon>Cyanophyceae</taxon>
        <taxon>Synechococcales</taxon>
        <taxon>Synechococcaceae</taxon>
        <taxon>Synechococcus</taxon>
    </lineage>
</organism>
<keyword evidence="9 12" id="KW-0472">Membrane</keyword>
<name>A0A6B1F8I6_9SYNE</name>
<dbReference type="InterPro" id="IPR050450">
    <property type="entry name" value="COX15/CtaA_HemeA_synthase"/>
</dbReference>
<dbReference type="InterPro" id="IPR003780">
    <property type="entry name" value="COX15/CtaA_fam"/>
</dbReference>
<gene>
    <name evidence="13" type="ORF">F4162_03580</name>
</gene>